<dbReference type="EMBL" id="OOIL02006696">
    <property type="protein sequence ID" value="VFR00495.1"/>
    <property type="molecule type" value="Genomic_DNA"/>
</dbReference>
<sequence>MSSDKTTSVHVTALDGLVNVNSLFTVAVFVGLSIATPGQKSLEERTACDAGIDKVRGLLVYEVVSFSFFLFSSLVAQGLKLAINLLTRNDTDEAFKAHVNTKALKFGMLGCAVGSMLGCLFLMMSMVRVIEIRLGVLSCGSKSSSNSVFALVSLVCSGLLLYVSTAVYAFIHY</sequence>
<feature type="transmembrane region" description="Helical" evidence="1">
    <location>
        <begin position="59"/>
        <end position="83"/>
    </location>
</feature>
<dbReference type="AlphaFoldDB" id="A0A484NL29"/>
<keyword evidence="3" id="KW-1185">Reference proteome</keyword>
<protein>
    <recommendedName>
        <fullName evidence="4">CASP-like protein</fullName>
    </recommendedName>
</protein>
<evidence type="ECO:0000313" key="2">
    <source>
        <dbReference type="EMBL" id="VFR00495.1"/>
    </source>
</evidence>
<accession>A0A484NL29</accession>
<feature type="transmembrane region" description="Helical" evidence="1">
    <location>
        <begin position="148"/>
        <end position="171"/>
    </location>
</feature>
<keyword evidence="1" id="KW-0472">Membrane</keyword>
<reference evidence="2 3" key="1">
    <citation type="submission" date="2018-04" db="EMBL/GenBank/DDBJ databases">
        <authorList>
            <person name="Vogel A."/>
        </authorList>
    </citation>
    <scope>NUCLEOTIDE SEQUENCE [LARGE SCALE GENOMIC DNA]</scope>
</reference>
<feature type="transmembrane region" description="Helical" evidence="1">
    <location>
        <begin position="103"/>
        <end position="127"/>
    </location>
</feature>
<organism evidence="2 3">
    <name type="scientific">Cuscuta campestris</name>
    <dbReference type="NCBI Taxonomy" id="132261"/>
    <lineage>
        <taxon>Eukaryota</taxon>
        <taxon>Viridiplantae</taxon>
        <taxon>Streptophyta</taxon>
        <taxon>Embryophyta</taxon>
        <taxon>Tracheophyta</taxon>
        <taxon>Spermatophyta</taxon>
        <taxon>Magnoliopsida</taxon>
        <taxon>eudicotyledons</taxon>
        <taxon>Gunneridae</taxon>
        <taxon>Pentapetalae</taxon>
        <taxon>asterids</taxon>
        <taxon>lamiids</taxon>
        <taxon>Solanales</taxon>
        <taxon>Convolvulaceae</taxon>
        <taxon>Cuscuteae</taxon>
        <taxon>Cuscuta</taxon>
        <taxon>Cuscuta subgen. Grammica</taxon>
        <taxon>Cuscuta sect. Cleistogrammica</taxon>
    </lineage>
</organism>
<dbReference type="PANTHER" id="PTHR33430">
    <property type="entry name" value="MATERNAL EFFECT EMBRYO ARREST PROTEIN"/>
    <property type="match status" value="1"/>
</dbReference>
<evidence type="ECO:0000256" key="1">
    <source>
        <dbReference type="SAM" id="Phobius"/>
    </source>
</evidence>
<proteinExistence type="predicted"/>
<dbReference type="PANTHER" id="PTHR33430:SF6">
    <property type="entry name" value="MATERNAL EFFECT EMBRYO ARREST PROTEIN"/>
    <property type="match status" value="1"/>
</dbReference>
<dbReference type="OrthoDB" id="666653at2759"/>
<keyword evidence="1" id="KW-1133">Transmembrane helix</keyword>
<name>A0A484NL29_9ASTE</name>
<dbReference type="Proteomes" id="UP000595140">
    <property type="component" value="Unassembled WGS sequence"/>
</dbReference>
<evidence type="ECO:0000313" key="3">
    <source>
        <dbReference type="Proteomes" id="UP000595140"/>
    </source>
</evidence>
<feature type="transmembrane region" description="Helical" evidence="1">
    <location>
        <begin position="20"/>
        <end position="38"/>
    </location>
</feature>
<gene>
    <name evidence="2" type="ORF">CCAM_LOCUS42270</name>
</gene>
<keyword evidence="1" id="KW-0812">Transmembrane</keyword>
<evidence type="ECO:0008006" key="4">
    <source>
        <dbReference type="Google" id="ProtNLM"/>
    </source>
</evidence>